<dbReference type="InterPro" id="IPR045861">
    <property type="entry name" value="CorA_cytoplasmic_dom"/>
</dbReference>
<comment type="function">
    <text evidence="8">Mediates influx of magnesium ions.</text>
</comment>
<evidence type="ECO:0000256" key="7">
    <source>
        <dbReference type="ARBA" id="ARBA00023136"/>
    </source>
</evidence>
<dbReference type="PANTHER" id="PTHR46494:SF1">
    <property type="entry name" value="CORA FAMILY METAL ION TRANSPORTER (EUROFUNG)"/>
    <property type="match status" value="1"/>
</dbReference>
<proteinExistence type="inferred from homology"/>
<dbReference type="Proteomes" id="UP000662783">
    <property type="component" value="Chromosome"/>
</dbReference>
<keyword evidence="10" id="KW-1185">Reference proteome</keyword>
<evidence type="ECO:0000256" key="6">
    <source>
        <dbReference type="ARBA" id="ARBA00022989"/>
    </source>
</evidence>
<keyword evidence="5 8" id="KW-0812">Transmembrane</keyword>
<dbReference type="KEGG" id="fuv:JR347_09155"/>
<gene>
    <name evidence="8 9" type="primary">corA</name>
    <name evidence="9" type="ORF">JR347_09155</name>
</gene>
<dbReference type="PANTHER" id="PTHR46494">
    <property type="entry name" value="CORA FAMILY METAL ION TRANSPORTER (EUROFUNG)"/>
    <property type="match status" value="1"/>
</dbReference>
<dbReference type="GO" id="GO:0050897">
    <property type="term" value="F:cobalt ion binding"/>
    <property type="evidence" value="ECO:0007669"/>
    <property type="project" value="TreeGrafter"/>
</dbReference>
<evidence type="ECO:0000313" key="9">
    <source>
        <dbReference type="EMBL" id="QSE99237.1"/>
    </source>
</evidence>
<dbReference type="GO" id="GO:0015095">
    <property type="term" value="F:magnesium ion transmembrane transporter activity"/>
    <property type="evidence" value="ECO:0007669"/>
    <property type="project" value="UniProtKB-UniRule"/>
</dbReference>
<sequence>MQFDFPNPFDFPKIKFPSLIKSSKTAGLPPGQLVHLGEKLTDKSLVELISYNDKEFREASSGKSNEITEGLSAETVNWINIDGLHNVDLIREVGEHFAVNSLILEDILNSDQRPKVEEYEEHLFFTLKTLNALNTESIIYEQMSFVLGKNYILSFQEKEGDLFEGMRNRLKNDPNSKARKKHADYLFYRFIDTIVDSYFLILENIAERIELLEDEVFVNPTKRTLQKIQQLKKELIFLRKSVYPVREAVSKISKGEYHFIKKETIQYFNDVYDHTIQVIETMETYRDLTTSLMDMYMTSVSNKMNEVMKVLTIIATIFIPLTFIAGIYGMNFEYMPELQWKYGYAAVWGLMLTTLMIMVIYFKRKKWF</sequence>
<name>A0A975A348_9BACT</name>
<dbReference type="EMBL" id="CP070608">
    <property type="protein sequence ID" value="QSE99237.1"/>
    <property type="molecule type" value="Genomic_DNA"/>
</dbReference>
<dbReference type="SUPFAM" id="SSF143865">
    <property type="entry name" value="CorA soluble domain-like"/>
    <property type="match status" value="1"/>
</dbReference>
<comment type="subcellular location">
    <subcellularLocation>
        <location evidence="1">Cell membrane</location>
        <topology evidence="1">Multi-pass membrane protein</topology>
    </subcellularLocation>
    <subcellularLocation>
        <location evidence="8">Membrane</location>
        <topology evidence="8">Multi-pass membrane protein</topology>
    </subcellularLocation>
</comment>
<protein>
    <recommendedName>
        <fullName evidence="8">Magnesium transport protein CorA</fullName>
    </recommendedName>
</protein>
<dbReference type="InterPro" id="IPR004488">
    <property type="entry name" value="Mg/Co-transport_prot_CorA"/>
</dbReference>
<dbReference type="GO" id="GO:0005886">
    <property type="term" value="C:plasma membrane"/>
    <property type="evidence" value="ECO:0007669"/>
    <property type="project" value="UniProtKB-SubCell"/>
</dbReference>
<dbReference type="FunFam" id="1.20.58.340:FF:000012">
    <property type="entry name" value="Magnesium transport protein CorA"/>
    <property type="match status" value="1"/>
</dbReference>
<keyword evidence="8" id="KW-0460">Magnesium</keyword>
<comment type="similarity">
    <text evidence="2 8">Belongs to the CorA metal ion transporter (MIT) (TC 1.A.35) family.</text>
</comment>
<dbReference type="InterPro" id="IPR045863">
    <property type="entry name" value="CorA_TM1_TM2"/>
</dbReference>
<dbReference type="GO" id="GO:0015087">
    <property type="term" value="F:cobalt ion transmembrane transporter activity"/>
    <property type="evidence" value="ECO:0007669"/>
    <property type="project" value="UniProtKB-UniRule"/>
</dbReference>
<reference evidence="9" key="1">
    <citation type="submission" date="2021-02" db="EMBL/GenBank/DDBJ databases">
        <title>Fulvivirga sp. S481 isolated from sea water.</title>
        <authorList>
            <person name="Bae S.S."/>
            <person name="Baek K."/>
        </authorList>
    </citation>
    <scope>NUCLEOTIDE SEQUENCE</scope>
    <source>
        <strain evidence="9">S481</strain>
    </source>
</reference>
<keyword evidence="3 8" id="KW-0813">Transport</keyword>
<dbReference type="CDD" id="cd12828">
    <property type="entry name" value="TmCorA-like_1"/>
    <property type="match status" value="1"/>
</dbReference>
<evidence type="ECO:0000256" key="3">
    <source>
        <dbReference type="ARBA" id="ARBA00022448"/>
    </source>
</evidence>
<dbReference type="AlphaFoldDB" id="A0A975A348"/>
<dbReference type="InterPro" id="IPR002523">
    <property type="entry name" value="MgTranspt_CorA/ZnTranspt_ZntB"/>
</dbReference>
<evidence type="ECO:0000256" key="8">
    <source>
        <dbReference type="RuleBase" id="RU362010"/>
    </source>
</evidence>
<keyword evidence="6 8" id="KW-1133">Transmembrane helix</keyword>
<dbReference type="RefSeq" id="WP_205723748.1">
    <property type="nucleotide sequence ID" value="NZ_CP070608.1"/>
</dbReference>
<accession>A0A975A348</accession>
<dbReference type="NCBIfam" id="TIGR00383">
    <property type="entry name" value="corA"/>
    <property type="match status" value="1"/>
</dbReference>
<dbReference type="Pfam" id="PF01544">
    <property type="entry name" value="CorA"/>
    <property type="match status" value="1"/>
</dbReference>
<dbReference type="GO" id="GO:0000287">
    <property type="term" value="F:magnesium ion binding"/>
    <property type="evidence" value="ECO:0007669"/>
    <property type="project" value="TreeGrafter"/>
</dbReference>
<keyword evidence="7 8" id="KW-0472">Membrane</keyword>
<evidence type="ECO:0000256" key="1">
    <source>
        <dbReference type="ARBA" id="ARBA00004651"/>
    </source>
</evidence>
<organism evidence="9 10">
    <name type="scientific">Fulvivirga lutea</name>
    <dbReference type="NCBI Taxonomy" id="2810512"/>
    <lineage>
        <taxon>Bacteria</taxon>
        <taxon>Pseudomonadati</taxon>
        <taxon>Bacteroidota</taxon>
        <taxon>Cytophagia</taxon>
        <taxon>Cytophagales</taxon>
        <taxon>Fulvivirgaceae</taxon>
        <taxon>Fulvivirga</taxon>
    </lineage>
</organism>
<evidence type="ECO:0000256" key="5">
    <source>
        <dbReference type="ARBA" id="ARBA00022692"/>
    </source>
</evidence>
<feature type="transmembrane region" description="Helical" evidence="8">
    <location>
        <begin position="342"/>
        <end position="362"/>
    </location>
</feature>
<evidence type="ECO:0000256" key="2">
    <source>
        <dbReference type="ARBA" id="ARBA00009765"/>
    </source>
</evidence>
<evidence type="ECO:0000313" key="10">
    <source>
        <dbReference type="Proteomes" id="UP000662783"/>
    </source>
</evidence>
<dbReference type="Gene3D" id="3.30.460.20">
    <property type="entry name" value="CorA soluble domain-like"/>
    <property type="match status" value="1"/>
</dbReference>
<keyword evidence="8" id="KW-0406">Ion transport</keyword>
<evidence type="ECO:0000256" key="4">
    <source>
        <dbReference type="ARBA" id="ARBA00022475"/>
    </source>
</evidence>
<dbReference type="Gene3D" id="1.20.58.340">
    <property type="entry name" value="Magnesium transport protein CorA, transmembrane region"/>
    <property type="match status" value="2"/>
</dbReference>
<feature type="transmembrane region" description="Helical" evidence="8">
    <location>
        <begin position="310"/>
        <end position="330"/>
    </location>
</feature>
<dbReference type="SUPFAM" id="SSF144083">
    <property type="entry name" value="Magnesium transport protein CorA, transmembrane region"/>
    <property type="match status" value="1"/>
</dbReference>
<keyword evidence="4 8" id="KW-1003">Cell membrane</keyword>